<evidence type="ECO:0000313" key="2">
    <source>
        <dbReference type="EMBL" id="CAB5366261.1"/>
    </source>
</evidence>
<sequence>MYVLLEKFFQLWQPDQHLHERNTYFKRKPIREKKFEASSANFCAQLRTIAAHCEQLRTVANNCEQVRTGAAHCAQLQTAAHDCRKQKQSEFPGESSSSEKPDSSKPSEVKRRKNRSAPDPKWMDNGNDAWLEYREEPAIIENKVLIGILTIMNIKVKLKLEEIKTL</sequence>
<dbReference type="OrthoDB" id="2400705at2759"/>
<accession>A0A915Z9Z7</accession>
<name>A0A915Z9Z7_9GLOM</name>
<protein>
    <submittedName>
        <fullName evidence="2">Uncharacterized protein</fullName>
    </submittedName>
</protein>
<proteinExistence type="predicted"/>
<comment type="caution">
    <text evidence="2">The sequence shown here is derived from an EMBL/GenBank/DDBJ whole genome shotgun (WGS) entry which is preliminary data.</text>
</comment>
<evidence type="ECO:0000313" key="3">
    <source>
        <dbReference type="Proteomes" id="UP000684084"/>
    </source>
</evidence>
<dbReference type="AlphaFoldDB" id="A0A915Z9Z7"/>
<organism evidence="2 3">
    <name type="scientific">Rhizophagus irregularis</name>
    <dbReference type="NCBI Taxonomy" id="588596"/>
    <lineage>
        <taxon>Eukaryota</taxon>
        <taxon>Fungi</taxon>
        <taxon>Fungi incertae sedis</taxon>
        <taxon>Mucoromycota</taxon>
        <taxon>Glomeromycotina</taxon>
        <taxon>Glomeromycetes</taxon>
        <taxon>Glomerales</taxon>
        <taxon>Glomeraceae</taxon>
        <taxon>Rhizophagus</taxon>
    </lineage>
</organism>
<dbReference type="EMBL" id="CAGKOT010000022">
    <property type="protein sequence ID" value="CAB5366261.1"/>
    <property type="molecule type" value="Genomic_DNA"/>
</dbReference>
<feature type="region of interest" description="Disordered" evidence="1">
    <location>
        <begin position="84"/>
        <end position="126"/>
    </location>
</feature>
<evidence type="ECO:0000256" key="1">
    <source>
        <dbReference type="SAM" id="MobiDB-lite"/>
    </source>
</evidence>
<gene>
    <name evidence="2" type="ORF">CHRIB12_LOCUS10766</name>
</gene>
<feature type="compositionally biased region" description="Basic and acidic residues" evidence="1">
    <location>
        <begin position="97"/>
        <end position="109"/>
    </location>
</feature>
<dbReference type="Proteomes" id="UP000684084">
    <property type="component" value="Unassembled WGS sequence"/>
</dbReference>
<reference evidence="2" key="1">
    <citation type="submission" date="2020-05" db="EMBL/GenBank/DDBJ databases">
        <authorList>
            <person name="Rincon C."/>
            <person name="Sanders R I."/>
            <person name="Robbins C."/>
            <person name="Chaturvedi A."/>
        </authorList>
    </citation>
    <scope>NUCLEOTIDE SEQUENCE</scope>
    <source>
        <strain evidence="2">CHB12</strain>
    </source>
</reference>